<feature type="domain" description="Glycosyltransferase 2-like" evidence="4">
    <location>
        <begin position="17"/>
        <end position="155"/>
    </location>
</feature>
<evidence type="ECO:0000313" key="6">
    <source>
        <dbReference type="Proteomes" id="UP000183245"/>
    </source>
</evidence>
<sequence>MVSREGQPVTKRPAIAVVIVTYNRVKLLRGCLASLLGQMAGSDQVFVIDNASTDGTQEMMEAEYTHQSVTYVREEENRGGSAGFHRGMERAYTSGFEWILLCDDDVEFLPSALASLLALTSVSRCIQSRRLDPEGKPFVWLHRMDPITGWRYEIEEEGAYGSRDYAEFNLACFEGLFLHRSLIDDIGLPDERFFMTEDDALYGILASRVTQVIYTRAFILKRMLTNKREVRGGKVAFARPRSLYLRMRNLFYLEKYCRVLFAPQRVNHKFFILRQALGAAWRSLLIGEKTLACWQAILGGIWSGMTTAGMFAVPDLVGTLPDFRSSTGPQVR</sequence>
<dbReference type="EMBL" id="MNZT01000040">
    <property type="protein sequence ID" value="OIP98032.1"/>
    <property type="molecule type" value="Genomic_DNA"/>
</dbReference>
<dbReference type="SUPFAM" id="SSF53448">
    <property type="entry name" value="Nucleotide-diphospho-sugar transferases"/>
    <property type="match status" value="1"/>
</dbReference>
<reference evidence="5 6" key="1">
    <citation type="journal article" date="2016" name="Environ. Microbiol.">
        <title>Genomic resolution of a cold subsurface aquifer community provides metabolic insights for novel microbes adapted to high CO concentrations.</title>
        <authorList>
            <person name="Probst A.J."/>
            <person name="Castelle C.J."/>
            <person name="Singh A."/>
            <person name="Brown C.T."/>
            <person name="Anantharaman K."/>
            <person name="Sharon I."/>
            <person name="Hug L.A."/>
            <person name="Burstein D."/>
            <person name="Emerson J.B."/>
            <person name="Thomas B.C."/>
            <person name="Banfield J.F."/>
        </authorList>
    </citation>
    <scope>NUCLEOTIDE SEQUENCE [LARGE SCALE GENOMIC DNA]</scope>
    <source>
        <strain evidence="5">CG2_30_54_11</strain>
    </source>
</reference>
<dbReference type="STRING" id="1817892.AUK40_02085"/>
<dbReference type="PANTHER" id="PTHR43179:SF12">
    <property type="entry name" value="GALACTOFURANOSYLTRANSFERASE GLFT2"/>
    <property type="match status" value="1"/>
</dbReference>
<gene>
    <name evidence="5" type="ORF">AUK40_02085</name>
</gene>
<keyword evidence="3" id="KW-0808">Transferase</keyword>
<dbReference type="AlphaFoldDB" id="A0A1J5J3F1"/>
<protein>
    <recommendedName>
        <fullName evidence="4">Glycosyltransferase 2-like domain-containing protein</fullName>
    </recommendedName>
</protein>
<proteinExistence type="inferred from homology"/>
<organism evidence="5 6">
    <name type="scientific">Candidatus Wirthbacteria bacterium CG2_30_54_11</name>
    <dbReference type="NCBI Taxonomy" id="1817892"/>
    <lineage>
        <taxon>Bacteria</taxon>
        <taxon>Candidatus Wirthbacteria</taxon>
    </lineage>
</organism>
<dbReference type="InterPro" id="IPR001173">
    <property type="entry name" value="Glyco_trans_2-like"/>
</dbReference>
<dbReference type="PANTHER" id="PTHR43179">
    <property type="entry name" value="RHAMNOSYLTRANSFERASE WBBL"/>
    <property type="match status" value="1"/>
</dbReference>
<accession>A0A1J5J3F1</accession>
<dbReference type="Pfam" id="PF00535">
    <property type="entry name" value="Glycos_transf_2"/>
    <property type="match status" value="1"/>
</dbReference>
<evidence type="ECO:0000313" key="5">
    <source>
        <dbReference type="EMBL" id="OIP98032.1"/>
    </source>
</evidence>
<name>A0A1J5J3F1_9BACT</name>
<keyword evidence="2" id="KW-0328">Glycosyltransferase</keyword>
<dbReference type="Proteomes" id="UP000183245">
    <property type="component" value="Unassembled WGS sequence"/>
</dbReference>
<dbReference type="InterPro" id="IPR029044">
    <property type="entry name" value="Nucleotide-diphossugar_trans"/>
</dbReference>
<evidence type="ECO:0000256" key="3">
    <source>
        <dbReference type="ARBA" id="ARBA00022679"/>
    </source>
</evidence>
<evidence type="ECO:0000259" key="4">
    <source>
        <dbReference type="Pfam" id="PF00535"/>
    </source>
</evidence>
<dbReference type="GO" id="GO:0016757">
    <property type="term" value="F:glycosyltransferase activity"/>
    <property type="evidence" value="ECO:0007669"/>
    <property type="project" value="UniProtKB-KW"/>
</dbReference>
<dbReference type="Gene3D" id="3.90.550.10">
    <property type="entry name" value="Spore Coat Polysaccharide Biosynthesis Protein SpsA, Chain A"/>
    <property type="match status" value="1"/>
</dbReference>
<comment type="similarity">
    <text evidence="1">Belongs to the glycosyltransferase 2 family.</text>
</comment>
<evidence type="ECO:0000256" key="1">
    <source>
        <dbReference type="ARBA" id="ARBA00006739"/>
    </source>
</evidence>
<comment type="caution">
    <text evidence="5">The sequence shown here is derived from an EMBL/GenBank/DDBJ whole genome shotgun (WGS) entry which is preliminary data.</text>
</comment>
<evidence type="ECO:0000256" key="2">
    <source>
        <dbReference type="ARBA" id="ARBA00022676"/>
    </source>
</evidence>